<accession>A0ABR2ID54</accession>
<dbReference type="InterPro" id="IPR011009">
    <property type="entry name" value="Kinase-like_dom_sf"/>
</dbReference>
<evidence type="ECO:0000313" key="4">
    <source>
        <dbReference type="Proteomes" id="UP001470230"/>
    </source>
</evidence>
<dbReference type="SMART" id="SM00220">
    <property type="entry name" value="S_TKc"/>
    <property type="match status" value="1"/>
</dbReference>
<protein>
    <recommendedName>
        <fullName evidence="2">Protein kinase domain-containing protein</fullName>
    </recommendedName>
</protein>
<dbReference type="InterPro" id="IPR011990">
    <property type="entry name" value="TPR-like_helical_dom_sf"/>
</dbReference>
<gene>
    <name evidence="3" type="ORF">M9Y10_012695</name>
</gene>
<feature type="region of interest" description="Disordered" evidence="1">
    <location>
        <begin position="578"/>
        <end position="635"/>
    </location>
</feature>
<dbReference type="SUPFAM" id="SSF81901">
    <property type="entry name" value="HCP-like"/>
    <property type="match status" value="1"/>
</dbReference>
<reference evidence="3 4" key="1">
    <citation type="submission" date="2024-04" db="EMBL/GenBank/DDBJ databases">
        <title>Tritrichomonas musculus Genome.</title>
        <authorList>
            <person name="Alves-Ferreira E."/>
            <person name="Grigg M."/>
            <person name="Lorenzi H."/>
            <person name="Galac M."/>
        </authorList>
    </citation>
    <scope>NUCLEOTIDE SEQUENCE [LARGE SCALE GENOMIC DNA]</scope>
    <source>
        <strain evidence="3 4">EAF2021</strain>
    </source>
</reference>
<dbReference type="Proteomes" id="UP001470230">
    <property type="component" value="Unassembled WGS sequence"/>
</dbReference>
<evidence type="ECO:0000259" key="2">
    <source>
        <dbReference type="PROSITE" id="PS50011"/>
    </source>
</evidence>
<dbReference type="PROSITE" id="PS50011">
    <property type="entry name" value="PROTEIN_KINASE_DOM"/>
    <property type="match status" value="1"/>
</dbReference>
<sequence length="704" mass="80200">MSIELNISQYILDLNNFNIIKKDKWHGSNSSISVVEEKTSNSKYIAKVIKNSLNDGANAQKHFFDQIKIVHLLCSYPNIVNFHGFNLSSFVESEGSINPTLFFEFIENGTLNHCMNKNNYSKKNNPFLSNTKKQICMIGIAIGASIIHQNGIVHLDLKPDNILLDKNLYPKISDFGSARFLQQQYQDSFNNDNEDDEINEYFPSSDVSAPLYTSPEIINLIQFDEKADVYSYSYILYKIVSGIEPKIESPNILELFNNILSGKRPDLTIIQKIQQNINKKLLTNLDDLDNLLNSDSDEIESVDNGFPKLISECWDQDPRNRPTFLDIINRLLSDKSLLLPDVDLEEVDNYLKQFDSIESKIQMSDNPNDNHFHFRTHYKDKTQEIQRKKSNLLNKSDIPGYDNLDELCKRQIDAAIDTGDIESCATVGYNLANGFNSFPKCTDQAIKYLKIAIEGGNSSAMNTYATILSQKSTTLSSNSQQKMKNTAKYLYKKASDLGNTFAMISYSKILVEELQNNGKEKKSRITKPKRFFQPDKSNDALSSPSSSFSSFFSSSSSITLDSSFTMSVYLNNEGKSNEVKYESDNDNNEEEAESLDHTDDDDNEEVFEIKHQSSDEEDSTDLDNSSESDDNDIDELYIEEEYLSPEEKWNEAMKYMKMAADSDNIIAIKLYNDIFVDIKDEKNKMKSFPESTYVASSSESLDEY</sequence>
<evidence type="ECO:0000313" key="3">
    <source>
        <dbReference type="EMBL" id="KAK8861003.1"/>
    </source>
</evidence>
<dbReference type="InterPro" id="IPR050167">
    <property type="entry name" value="Ser_Thr_protein_kinase"/>
</dbReference>
<organism evidence="3 4">
    <name type="scientific">Tritrichomonas musculus</name>
    <dbReference type="NCBI Taxonomy" id="1915356"/>
    <lineage>
        <taxon>Eukaryota</taxon>
        <taxon>Metamonada</taxon>
        <taxon>Parabasalia</taxon>
        <taxon>Tritrichomonadida</taxon>
        <taxon>Tritrichomonadidae</taxon>
        <taxon>Tritrichomonas</taxon>
    </lineage>
</organism>
<dbReference type="PANTHER" id="PTHR23257">
    <property type="entry name" value="SERINE-THREONINE PROTEIN KINASE"/>
    <property type="match status" value="1"/>
</dbReference>
<feature type="region of interest" description="Disordered" evidence="1">
    <location>
        <begin position="517"/>
        <end position="547"/>
    </location>
</feature>
<dbReference type="SUPFAM" id="SSF56112">
    <property type="entry name" value="Protein kinase-like (PK-like)"/>
    <property type="match status" value="1"/>
</dbReference>
<proteinExistence type="predicted"/>
<dbReference type="Pfam" id="PF00069">
    <property type="entry name" value="Pkinase"/>
    <property type="match status" value="1"/>
</dbReference>
<dbReference type="InterPro" id="IPR000719">
    <property type="entry name" value="Prot_kinase_dom"/>
</dbReference>
<feature type="compositionally biased region" description="Acidic residues" evidence="1">
    <location>
        <begin position="584"/>
        <end position="606"/>
    </location>
</feature>
<keyword evidence="4" id="KW-1185">Reference proteome</keyword>
<dbReference type="Gene3D" id="1.25.40.10">
    <property type="entry name" value="Tetratricopeptide repeat domain"/>
    <property type="match status" value="1"/>
</dbReference>
<dbReference type="InterPro" id="IPR008271">
    <property type="entry name" value="Ser/Thr_kinase_AS"/>
</dbReference>
<name>A0ABR2ID54_9EUKA</name>
<feature type="compositionally biased region" description="Acidic residues" evidence="1">
    <location>
        <begin position="615"/>
        <end position="635"/>
    </location>
</feature>
<comment type="caution">
    <text evidence="3">The sequence shown here is derived from an EMBL/GenBank/DDBJ whole genome shotgun (WGS) entry which is preliminary data.</text>
</comment>
<dbReference type="PROSITE" id="PS00108">
    <property type="entry name" value="PROTEIN_KINASE_ST"/>
    <property type="match status" value="1"/>
</dbReference>
<feature type="domain" description="Protein kinase" evidence="2">
    <location>
        <begin position="20"/>
        <end position="338"/>
    </location>
</feature>
<dbReference type="Gene3D" id="1.10.510.10">
    <property type="entry name" value="Transferase(Phosphotransferase) domain 1"/>
    <property type="match status" value="1"/>
</dbReference>
<feature type="compositionally biased region" description="Basic residues" evidence="1">
    <location>
        <begin position="521"/>
        <end position="530"/>
    </location>
</feature>
<evidence type="ECO:0000256" key="1">
    <source>
        <dbReference type="SAM" id="MobiDB-lite"/>
    </source>
</evidence>
<dbReference type="EMBL" id="JAPFFF010000018">
    <property type="protein sequence ID" value="KAK8861003.1"/>
    <property type="molecule type" value="Genomic_DNA"/>
</dbReference>